<dbReference type="InterPro" id="IPR006683">
    <property type="entry name" value="Thioestr_dom"/>
</dbReference>
<comment type="caution">
    <text evidence="2">The sequence shown here is derived from an EMBL/GenBank/DDBJ whole genome shotgun (WGS) entry which is preliminary data.</text>
</comment>
<dbReference type="Gene3D" id="3.10.129.10">
    <property type="entry name" value="Hotdog Thioesterase"/>
    <property type="match status" value="1"/>
</dbReference>
<keyword evidence="3" id="KW-1185">Reference proteome</keyword>
<keyword evidence="2" id="KW-0378">Hydrolase</keyword>
<evidence type="ECO:0000259" key="1">
    <source>
        <dbReference type="Pfam" id="PF03061"/>
    </source>
</evidence>
<dbReference type="GO" id="GO:0016787">
    <property type="term" value="F:hydrolase activity"/>
    <property type="evidence" value="ECO:0007669"/>
    <property type="project" value="UniProtKB-KW"/>
</dbReference>
<organism evidence="2 3">
    <name type="scientific">Sphingomonas oligophenolica</name>
    <dbReference type="NCBI Taxonomy" id="301154"/>
    <lineage>
        <taxon>Bacteria</taxon>
        <taxon>Pseudomonadati</taxon>
        <taxon>Pseudomonadota</taxon>
        <taxon>Alphaproteobacteria</taxon>
        <taxon>Sphingomonadales</taxon>
        <taxon>Sphingomonadaceae</taxon>
        <taxon>Sphingomonas</taxon>
    </lineage>
</organism>
<evidence type="ECO:0000313" key="2">
    <source>
        <dbReference type="EMBL" id="MEN2792005.1"/>
    </source>
</evidence>
<name>A0ABU9Y870_9SPHN</name>
<evidence type="ECO:0000313" key="3">
    <source>
        <dbReference type="Proteomes" id="UP001419910"/>
    </source>
</evidence>
<reference evidence="2 3" key="1">
    <citation type="submission" date="2024-05" db="EMBL/GenBank/DDBJ databases">
        <authorList>
            <person name="Liu Q."/>
            <person name="Xin Y.-H."/>
        </authorList>
    </citation>
    <scope>NUCLEOTIDE SEQUENCE [LARGE SCALE GENOMIC DNA]</scope>
    <source>
        <strain evidence="2 3">CGMCC 1.10181</strain>
    </source>
</reference>
<dbReference type="SUPFAM" id="SSF54637">
    <property type="entry name" value="Thioesterase/thiol ester dehydrase-isomerase"/>
    <property type="match status" value="1"/>
</dbReference>
<proteinExistence type="predicted"/>
<dbReference type="EMBL" id="JBDIME010000022">
    <property type="protein sequence ID" value="MEN2792005.1"/>
    <property type="molecule type" value="Genomic_DNA"/>
</dbReference>
<dbReference type="Proteomes" id="UP001419910">
    <property type="component" value="Unassembled WGS sequence"/>
</dbReference>
<dbReference type="CDD" id="cd03443">
    <property type="entry name" value="PaaI_thioesterase"/>
    <property type="match status" value="1"/>
</dbReference>
<accession>A0ABU9Y870</accession>
<gene>
    <name evidence="2" type="ORF">ABC974_20420</name>
</gene>
<dbReference type="EC" id="3.1.2.-" evidence="2"/>
<protein>
    <submittedName>
        <fullName evidence="2">PaaI family thioesterase</fullName>
        <ecNumber evidence="2">3.1.2.-</ecNumber>
    </submittedName>
</protein>
<sequence length="138" mass="14923">MRWGFTDPTRYNSFLGPMMVRVEGGIARVRMTPERRHSNLRDNVHGGALLGFIDVALFAAARSFGVITAGTAVTLDLSVQFIGGGRIGEPVEAQVELLKETGRLLFLRGLVLQGDEKISSFSGTIRKSARLAPPPVEG</sequence>
<feature type="domain" description="Thioesterase" evidence="1">
    <location>
        <begin position="43"/>
        <end position="117"/>
    </location>
</feature>
<dbReference type="InterPro" id="IPR029069">
    <property type="entry name" value="HotDog_dom_sf"/>
</dbReference>
<dbReference type="Pfam" id="PF03061">
    <property type="entry name" value="4HBT"/>
    <property type="match status" value="1"/>
</dbReference>
<dbReference type="RefSeq" id="WP_343889883.1">
    <property type="nucleotide sequence ID" value="NZ_BAAAEH010000024.1"/>
</dbReference>